<evidence type="ECO:0000313" key="8">
    <source>
        <dbReference type="Proteomes" id="UP001054252"/>
    </source>
</evidence>
<evidence type="ECO:0000313" key="7">
    <source>
        <dbReference type="EMBL" id="GKV05264.1"/>
    </source>
</evidence>
<accession>A0AAV5IZM7</accession>
<dbReference type="AlphaFoldDB" id="A0AAV5IZM7"/>
<keyword evidence="4 6" id="KW-0041">Annexin</keyword>
<organism evidence="7 8">
    <name type="scientific">Rubroshorea leprosula</name>
    <dbReference type="NCBI Taxonomy" id="152421"/>
    <lineage>
        <taxon>Eukaryota</taxon>
        <taxon>Viridiplantae</taxon>
        <taxon>Streptophyta</taxon>
        <taxon>Embryophyta</taxon>
        <taxon>Tracheophyta</taxon>
        <taxon>Spermatophyta</taxon>
        <taxon>Magnoliopsida</taxon>
        <taxon>eudicotyledons</taxon>
        <taxon>Gunneridae</taxon>
        <taxon>Pentapetalae</taxon>
        <taxon>rosids</taxon>
        <taxon>malvids</taxon>
        <taxon>Malvales</taxon>
        <taxon>Dipterocarpaceae</taxon>
        <taxon>Rubroshorea</taxon>
    </lineage>
</organism>
<dbReference type="GO" id="GO:0009651">
    <property type="term" value="P:response to salt stress"/>
    <property type="evidence" value="ECO:0007669"/>
    <property type="project" value="TreeGrafter"/>
</dbReference>
<comment type="domain">
    <text evidence="6">A pair of annexin repeats may form one binding site for calcium and phospholipid.</text>
</comment>
<dbReference type="PROSITE" id="PS51897">
    <property type="entry name" value="ANNEXIN_2"/>
    <property type="match status" value="4"/>
</dbReference>
<sequence length="317" mass="35840">MSTLICPPVLTSPRDDAANLLQAFKAGFGCDTGTVINILAHRDATQRALIQQEFRILTKDKDDLSKRLKDELTGNLETAVLLWMHDPAERDAFILREAFLRSSLGTATEIICSRTPSQIQLIKQNYHKKFGIYLEHDIEAATADDHKKLLLAYVSIPRYEGPEVDREMAMKDAKALYKAGEKKLGTDEKTFIQIFSERSRAQLVAISSAYHEVYDRTLKKAVKKETSGKFEEALLTILVCSENPAKYFAKLLHKAMKGLGTDDSTLIRIIVTRTEIDMQYIKAEYLKKYKRTLNDAVHSETSGNYRTFLLSLLGPNC</sequence>
<dbReference type="FunFam" id="1.10.220.10:FF:000001">
    <property type="entry name" value="Annexin"/>
    <property type="match status" value="1"/>
</dbReference>
<dbReference type="GO" id="GO:0005737">
    <property type="term" value="C:cytoplasm"/>
    <property type="evidence" value="ECO:0007669"/>
    <property type="project" value="TreeGrafter"/>
</dbReference>
<dbReference type="InterPro" id="IPR018252">
    <property type="entry name" value="Annexin_repeat_CS"/>
</dbReference>
<dbReference type="Gene3D" id="1.10.220.10">
    <property type="entry name" value="Annexin"/>
    <property type="match status" value="4"/>
</dbReference>
<dbReference type="GO" id="GO:0009408">
    <property type="term" value="P:response to heat"/>
    <property type="evidence" value="ECO:0007669"/>
    <property type="project" value="TreeGrafter"/>
</dbReference>
<keyword evidence="3 6" id="KW-0106">Calcium</keyword>
<name>A0AAV5IZM7_9ROSI</name>
<dbReference type="GO" id="GO:0005886">
    <property type="term" value="C:plasma membrane"/>
    <property type="evidence" value="ECO:0007669"/>
    <property type="project" value="TreeGrafter"/>
</dbReference>
<dbReference type="PRINTS" id="PR00196">
    <property type="entry name" value="ANNEXIN"/>
</dbReference>
<dbReference type="InterPro" id="IPR018502">
    <property type="entry name" value="Annexin_repeat"/>
</dbReference>
<dbReference type="PROSITE" id="PS00223">
    <property type="entry name" value="ANNEXIN_1"/>
    <property type="match status" value="1"/>
</dbReference>
<dbReference type="GO" id="GO:0001786">
    <property type="term" value="F:phosphatidylserine binding"/>
    <property type="evidence" value="ECO:0007669"/>
    <property type="project" value="TreeGrafter"/>
</dbReference>
<reference evidence="7 8" key="1">
    <citation type="journal article" date="2021" name="Commun. Biol.">
        <title>The genome of Shorea leprosula (Dipterocarpaceae) highlights the ecological relevance of drought in aseasonal tropical rainforests.</title>
        <authorList>
            <person name="Ng K.K.S."/>
            <person name="Kobayashi M.J."/>
            <person name="Fawcett J.A."/>
            <person name="Hatakeyama M."/>
            <person name="Paape T."/>
            <person name="Ng C.H."/>
            <person name="Ang C.C."/>
            <person name="Tnah L.H."/>
            <person name="Lee C.T."/>
            <person name="Nishiyama T."/>
            <person name="Sese J."/>
            <person name="O'Brien M.J."/>
            <person name="Copetti D."/>
            <person name="Mohd Noor M.I."/>
            <person name="Ong R.C."/>
            <person name="Putra M."/>
            <person name="Sireger I.Z."/>
            <person name="Indrioko S."/>
            <person name="Kosugi Y."/>
            <person name="Izuno A."/>
            <person name="Isagi Y."/>
            <person name="Lee S.L."/>
            <person name="Shimizu K.K."/>
        </authorList>
    </citation>
    <scope>NUCLEOTIDE SEQUENCE [LARGE SCALE GENOMIC DNA]</scope>
    <source>
        <strain evidence="7">214</strain>
    </source>
</reference>
<evidence type="ECO:0000256" key="4">
    <source>
        <dbReference type="ARBA" id="ARBA00023216"/>
    </source>
</evidence>
<dbReference type="SUPFAM" id="SSF47874">
    <property type="entry name" value="Annexin"/>
    <property type="match status" value="1"/>
</dbReference>
<dbReference type="PANTHER" id="PTHR10502">
    <property type="entry name" value="ANNEXIN"/>
    <property type="match status" value="1"/>
</dbReference>
<dbReference type="InterPro" id="IPR001464">
    <property type="entry name" value="Annexin"/>
</dbReference>
<comment type="similarity">
    <text evidence="1 6">Belongs to the annexin family.</text>
</comment>
<evidence type="ECO:0000256" key="5">
    <source>
        <dbReference type="ARBA" id="ARBA00023302"/>
    </source>
</evidence>
<dbReference type="EMBL" id="BPVZ01000023">
    <property type="protein sequence ID" value="GKV05264.1"/>
    <property type="molecule type" value="Genomic_DNA"/>
</dbReference>
<dbReference type="FunFam" id="1.10.220.10:FF:000002">
    <property type="entry name" value="Annexin"/>
    <property type="match status" value="1"/>
</dbReference>
<dbReference type="GO" id="GO:0009414">
    <property type="term" value="P:response to water deprivation"/>
    <property type="evidence" value="ECO:0007669"/>
    <property type="project" value="TreeGrafter"/>
</dbReference>
<gene>
    <name evidence="7" type="ORF">SLEP1_g17295</name>
</gene>
<evidence type="ECO:0000256" key="2">
    <source>
        <dbReference type="ARBA" id="ARBA00022737"/>
    </source>
</evidence>
<dbReference type="Pfam" id="PF00191">
    <property type="entry name" value="Annexin"/>
    <property type="match status" value="4"/>
</dbReference>
<dbReference type="PANTHER" id="PTHR10502:SF102">
    <property type="entry name" value="ANNEXIN B11"/>
    <property type="match status" value="1"/>
</dbReference>
<dbReference type="GO" id="GO:0005509">
    <property type="term" value="F:calcium ion binding"/>
    <property type="evidence" value="ECO:0007669"/>
    <property type="project" value="InterPro"/>
</dbReference>
<dbReference type="Proteomes" id="UP001054252">
    <property type="component" value="Unassembled WGS sequence"/>
</dbReference>
<proteinExistence type="inferred from homology"/>
<protein>
    <recommendedName>
        <fullName evidence="6">Annexin</fullName>
    </recommendedName>
</protein>
<keyword evidence="2 6" id="KW-0677">Repeat</keyword>
<keyword evidence="5 6" id="KW-0111">Calcium/phospholipid-binding</keyword>
<dbReference type="GO" id="GO:0005544">
    <property type="term" value="F:calcium-dependent phospholipid binding"/>
    <property type="evidence" value="ECO:0007669"/>
    <property type="project" value="UniProtKB-KW"/>
</dbReference>
<dbReference type="GO" id="GO:0009409">
    <property type="term" value="P:response to cold"/>
    <property type="evidence" value="ECO:0007669"/>
    <property type="project" value="TreeGrafter"/>
</dbReference>
<evidence type="ECO:0000256" key="6">
    <source>
        <dbReference type="RuleBase" id="RU003540"/>
    </source>
</evidence>
<keyword evidence="8" id="KW-1185">Reference proteome</keyword>
<comment type="caution">
    <text evidence="7">The sequence shown here is derived from an EMBL/GenBank/DDBJ whole genome shotgun (WGS) entry which is preliminary data.</text>
</comment>
<dbReference type="InterPro" id="IPR037104">
    <property type="entry name" value="Annexin_sf"/>
</dbReference>
<evidence type="ECO:0000256" key="1">
    <source>
        <dbReference type="ARBA" id="ARBA00007831"/>
    </source>
</evidence>
<dbReference type="SMART" id="SM00335">
    <property type="entry name" value="ANX"/>
    <property type="match status" value="4"/>
</dbReference>
<evidence type="ECO:0000256" key="3">
    <source>
        <dbReference type="ARBA" id="ARBA00022837"/>
    </source>
</evidence>